<gene>
    <name evidence="1" type="ORF">A3J46_02375</name>
</gene>
<evidence type="ECO:0008006" key="3">
    <source>
        <dbReference type="Google" id="ProtNLM"/>
    </source>
</evidence>
<evidence type="ECO:0000313" key="2">
    <source>
        <dbReference type="Proteomes" id="UP000177167"/>
    </source>
</evidence>
<dbReference type="Pfam" id="PF12686">
    <property type="entry name" value="DUF3800"/>
    <property type="match status" value="1"/>
</dbReference>
<organism evidence="1 2">
    <name type="scientific">Candidatus Yanofskybacteria bacterium RIFCSPHIGHO2_02_FULL_41_11</name>
    <dbReference type="NCBI Taxonomy" id="1802675"/>
    <lineage>
        <taxon>Bacteria</taxon>
        <taxon>Candidatus Yanofskyibacteriota</taxon>
    </lineage>
</organism>
<name>A0A1F8F8U1_9BACT</name>
<reference evidence="1 2" key="1">
    <citation type="journal article" date="2016" name="Nat. Commun.">
        <title>Thousands of microbial genomes shed light on interconnected biogeochemical processes in an aquifer system.</title>
        <authorList>
            <person name="Anantharaman K."/>
            <person name="Brown C.T."/>
            <person name="Hug L.A."/>
            <person name="Sharon I."/>
            <person name="Castelle C.J."/>
            <person name="Probst A.J."/>
            <person name="Thomas B.C."/>
            <person name="Singh A."/>
            <person name="Wilkins M.J."/>
            <person name="Karaoz U."/>
            <person name="Brodie E.L."/>
            <person name="Williams K.H."/>
            <person name="Hubbard S.S."/>
            <person name="Banfield J.F."/>
        </authorList>
    </citation>
    <scope>NUCLEOTIDE SEQUENCE [LARGE SCALE GENOMIC DNA]</scope>
</reference>
<comment type="caution">
    <text evidence="1">The sequence shown here is derived from an EMBL/GenBank/DDBJ whole genome shotgun (WGS) entry which is preliminary data.</text>
</comment>
<sequence>MYIDESGNTATMQEKGSKILVLTGCIIHEDNKKDIEHKFREIKQKYYFNPDVEIKSNYLRYANPDIKISSPIKLNDRAKYDELEKDLAEFMKNIDVSLISVAIDKRSYWSKYPAQNPYDAAYRFLLERFQTFLQFKRANGICIIDPREGTVEKKYIDKELDTTHHSLRWDATGFWKQCPNIIERVLFSTSDLTVGIQLCDLYCYPVFHIFEYDKKKGEYWRFDDVTFPKLYYHSKVVASLDKSKVGPVIDGTGLKFFPTETKKDFRYYQ</sequence>
<accession>A0A1F8F8U1</accession>
<dbReference type="InterPro" id="IPR024524">
    <property type="entry name" value="DUF3800"/>
</dbReference>
<dbReference type="Proteomes" id="UP000177167">
    <property type="component" value="Unassembled WGS sequence"/>
</dbReference>
<dbReference type="EMBL" id="MGJP01000032">
    <property type="protein sequence ID" value="OGN09582.1"/>
    <property type="molecule type" value="Genomic_DNA"/>
</dbReference>
<proteinExistence type="predicted"/>
<evidence type="ECO:0000313" key="1">
    <source>
        <dbReference type="EMBL" id="OGN09582.1"/>
    </source>
</evidence>
<dbReference type="AlphaFoldDB" id="A0A1F8F8U1"/>
<protein>
    <recommendedName>
        <fullName evidence="3">DUF3800 domain-containing protein</fullName>
    </recommendedName>
</protein>